<dbReference type="Gene3D" id="1.10.8.1040">
    <property type="match status" value="1"/>
</dbReference>
<dbReference type="Gene3D" id="6.10.140.970">
    <property type="match status" value="1"/>
</dbReference>
<dbReference type="GO" id="GO:0003755">
    <property type="term" value="F:peptidyl-prolyl cis-trans isomerase activity"/>
    <property type="evidence" value="ECO:0007669"/>
    <property type="project" value="UniProtKB-KW"/>
</dbReference>
<dbReference type="EC" id="5.2.1.8" evidence="2"/>
<dbReference type="Pfam" id="PF13145">
    <property type="entry name" value="Rotamase_2"/>
    <property type="match status" value="1"/>
</dbReference>
<dbReference type="SUPFAM" id="SSF54534">
    <property type="entry name" value="FKBP-like"/>
    <property type="match status" value="1"/>
</dbReference>
<feature type="domain" description="PpiC" evidence="8">
    <location>
        <begin position="137"/>
        <end position="233"/>
    </location>
</feature>
<evidence type="ECO:0000256" key="7">
    <source>
        <dbReference type="SAM" id="SignalP"/>
    </source>
</evidence>
<dbReference type="PROSITE" id="PS50198">
    <property type="entry name" value="PPIC_PPIASE_2"/>
    <property type="match status" value="1"/>
</dbReference>
<evidence type="ECO:0000256" key="3">
    <source>
        <dbReference type="ARBA" id="ARBA00022729"/>
    </source>
</evidence>
<evidence type="ECO:0000313" key="9">
    <source>
        <dbReference type="EMBL" id="TKI68263.1"/>
    </source>
</evidence>
<dbReference type="Gene3D" id="3.10.50.40">
    <property type="match status" value="1"/>
</dbReference>
<reference evidence="9 10" key="1">
    <citation type="submission" date="2019-04" db="EMBL/GenBank/DDBJ databases">
        <title>Sulfurimonas crateris sp. nov. a facultative anaerobic sulfur-oxidizing chemolithautotrophic bacterium isolated from a terrestrial mud vulcano.</title>
        <authorList>
            <person name="Ratnikova N.M."/>
            <person name="Slobodkin A.I."/>
            <person name="Merkel A.Y."/>
            <person name="Novikov A."/>
            <person name="Bonch-Osmolovskaya E.A."/>
            <person name="Slobodkina G.B."/>
        </authorList>
    </citation>
    <scope>NUCLEOTIDE SEQUENCE [LARGE SCALE GENOMIC DNA]</scope>
    <source>
        <strain evidence="9 10">SN118</strain>
    </source>
</reference>
<dbReference type="OrthoDB" id="14196at2"/>
<evidence type="ECO:0000256" key="1">
    <source>
        <dbReference type="ARBA" id="ARBA00000971"/>
    </source>
</evidence>
<evidence type="ECO:0000256" key="5">
    <source>
        <dbReference type="ARBA" id="ARBA00023235"/>
    </source>
</evidence>
<feature type="signal peptide" evidence="7">
    <location>
        <begin position="1"/>
        <end position="20"/>
    </location>
</feature>
<keyword evidence="4 6" id="KW-0697">Rotamase</keyword>
<keyword evidence="3 7" id="KW-0732">Signal</keyword>
<dbReference type="Proteomes" id="UP000309561">
    <property type="component" value="Unassembled WGS sequence"/>
</dbReference>
<organism evidence="9 10">
    <name type="scientific">Sulfurimonas crateris</name>
    <dbReference type="NCBI Taxonomy" id="2574727"/>
    <lineage>
        <taxon>Bacteria</taxon>
        <taxon>Pseudomonadati</taxon>
        <taxon>Campylobacterota</taxon>
        <taxon>Epsilonproteobacteria</taxon>
        <taxon>Campylobacterales</taxon>
        <taxon>Sulfurimonadaceae</taxon>
        <taxon>Sulfurimonas</taxon>
    </lineage>
</organism>
<evidence type="ECO:0000313" key="10">
    <source>
        <dbReference type="Proteomes" id="UP000309561"/>
    </source>
</evidence>
<protein>
    <recommendedName>
        <fullName evidence="2">peptidylprolyl isomerase</fullName>
        <ecNumber evidence="2">5.2.1.8</ecNumber>
    </recommendedName>
</protein>
<dbReference type="AlphaFoldDB" id="A0A4V5TLM1"/>
<dbReference type="InterPro" id="IPR046357">
    <property type="entry name" value="PPIase_dom_sf"/>
</dbReference>
<dbReference type="RefSeq" id="WP_137015327.1">
    <property type="nucleotide sequence ID" value="NZ_SZPX01000009.1"/>
</dbReference>
<dbReference type="EMBL" id="SZPX01000009">
    <property type="protein sequence ID" value="TKI68263.1"/>
    <property type="molecule type" value="Genomic_DNA"/>
</dbReference>
<comment type="catalytic activity">
    <reaction evidence="1">
        <text>[protein]-peptidylproline (omega=180) = [protein]-peptidylproline (omega=0)</text>
        <dbReference type="Rhea" id="RHEA:16237"/>
        <dbReference type="Rhea" id="RHEA-COMP:10747"/>
        <dbReference type="Rhea" id="RHEA-COMP:10748"/>
        <dbReference type="ChEBI" id="CHEBI:83833"/>
        <dbReference type="ChEBI" id="CHEBI:83834"/>
        <dbReference type="EC" id="5.2.1.8"/>
    </reaction>
</comment>
<accession>A0A4V5TLM1</accession>
<evidence type="ECO:0000259" key="8">
    <source>
        <dbReference type="PROSITE" id="PS50198"/>
    </source>
</evidence>
<evidence type="ECO:0000256" key="2">
    <source>
        <dbReference type="ARBA" id="ARBA00013194"/>
    </source>
</evidence>
<dbReference type="Pfam" id="PF13623">
    <property type="entry name" value="SurA_N_2"/>
    <property type="match status" value="1"/>
</dbReference>
<proteinExistence type="predicted"/>
<keyword evidence="5 6" id="KW-0413">Isomerase</keyword>
<gene>
    <name evidence="9" type="ORF">FCU45_11190</name>
</gene>
<feature type="chain" id="PRO_5020722092" description="peptidylprolyl isomerase" evidence="7">
    <location>
        <begin position="21"/>
        <end position="276"/>
    </location>
</feature>
<sequence length="276" mass="31484">MKKVTQLVASLAIVSTMSMAQTLVTVNGTAITQEDVDKELMTATQGRLNQVPPEKQAEFRKQVLEQLIAKELVYDDAEKSGLLQAPDFKERYEEVTNRIKKEVAIQIWQKREFDKIAISEKEKKDYYDANKEEFAEDESVRARHILVEKESDAKSIIAQLKPLKGDALKNKFMEIAKEKSTCASAPEGGDLGYFSEGQMVPEFNDKAFSMKAKEFTLEPVKTQFGHHVIYVEDKRPKTTRSFSEVKAAIEQRLKVEKAKSVMLEKMKELEKKAKIQ</sequence>
<name>A0A4V5TLM1_9BACT</name>
<keyword evidence="10" id="KW-1185">Reference proteome</keyword>
<evidence type="ECO:0000256" key="4">
    <source>
        <dbReference type="ARBA" id="ARBA00023110"/>
    </source>
</evidence>
<dbReference type="PANTHER" id="PTHR47245:SF1">
    <property type="entry name" value="FOLDASE PROTEIN PRSA"/>
    <property type="match status" value="1"/>
</dbReference>
<dbReference type="PANTHER" id="PTHR47245">
    <property type="entry name" value="PEPTIDYLPROLYL ISOMERASE"/>
    <property type="match status" value="1"/>
</dbReference>
<dbReference type="InterPro" id="IPR050245">
    <property type="entry name" value="PrsA_foldase"/>
</dbReference>
<dbReference type="InterPro" id="IPR000297">
    <property type="entry name" value="PPIase_PpiC"/>
</dbReference>
<evidence type="ECO:0000256" key="6">
    <source>
        <dbReference type="PROSITE-ProRule" id="PRU00278"/>
    </source>
</evidence>
<comment type="caution">
    <text evidence="9">The sequence shown here is derived from an EMBL/GenBank/DDBJ whole genome shotgun (WGS) entry which is preliminary data.</text>
</comment>